<proteinExistence type="predicted"/>
<gene>
    <name evidence="1" type="ORF">NPIL_13281</name>
</gene>
<evidence type="ECO:0000313" key="2">
    <source>
        <dbReference type="Proteomes" id="UP000887013"/>
    </source>
</evidence>
<dbReference type="EMBL" id="BMAW01053059">
    <property type="protein sequence ID" value="GFS89024.1"/>
    <property type="molecule type" value="Genomic_DNA"/>
</dbReference>
<comment type="caution">
    <text evidence="1">The sequence shown here is derived from an EMBL/GenBank/DDBJ whole genome shotgun (WGS) entry which is preliminary data.</text>
</comment>
<organism evidence="1 2">
    <name type="scientific">Nephila pilipes</name>
    <name type="common">Giant wood spider</name>
    <name type="synonym">Nephila maculata</name>
    <dbReference type="NCBI Taxonomy" id="299642"/>
    <lineage>
        <taxon>Eukaryota</taxon>
        <taxon>Metazoa</taxon>
        <taxon>Ecdysozoa</taxon>
        <taxon>Arthropoda</taxon>
        <taxon>Chelicerata</taxon>
        <taxon>Arachnida</taxon>
        <taxon>Araneae</taxon>
        <taxon>Araneomorphae</taxon>
        <taxon>Entelegynae</taxon>
        <taxon>Araneoidea</taxon>
        <taxon>Nephilidae</taxon>
        <taxon>Nephila</taxon>
    </lineage>
</organism>
<dbReference type="Proteomes" id="UP000887013">
    <property type="component" value="Unassembled WGS sequence"/>
</dbReference>
<protein>
    <submittedName>
        <fullName evidence="1">Uncharacterized protein</fullName>
    </submittedName>
</protein>
<reference evidence="1" key="1">
    <citation type="submission" date="2020-08" db="EMBL/GenBank/DDBJ databases">
        <title>Multicomponent nature underlies the extraordinary mechanical properties of spider dragline silk.</title>
        <authorList>
            <person name="Kono N."/>
            <person name="Nakamura H."/>
            <person name="Mori M."/>
            <person name="Yoshida Y."/>
            <person name="Ohtoshi R."/>
            <person name="Malay A.D."/>
            <person name="Moran D.A.P."/>
            <person name="Tomita M."/>
            <person name="Numata K."/>
            <person name="Arakawa K."/>
        </authorList>
    </citation>
    <scope>NUCLEOTIDE SEQUENCE</scope>
</reference>
<keyword evidence="2" id="KW-1185">Reference proteome</keyword>
<name>A0A8X6N1U5_NEPPI</name>
<dbReference type="AlphaFoldDB" id="A0A8X6N1U5"/>
<evidence type="ECO:0000313" key="1">
    <source>
        <dbReference type="EMBL" id="GFS89024.1"/>
    </source>
</evidence>
<sequence length="86" mass="10062">MPCTEDVQLYFFSSEEKRKKLGGSRVHRISFKQPRTFSIKGKDGAEAKTPVRFQQHHDLIMISLTQLPGCHSDKFSHRLEFPIWPF</sequence>
<accession>A0A8X6N1U5</accession>